<feature type="transmembrane region" description="Helical" evidence="1">
    <location>
        <begin position="239"/>
        <end position="257"/>
    </location>
</feature>
<evidence type="ECO:0000313" key="3">
    <source>
        <dbReference type="Proteomes" id="UP001218246"/>
    </source>
</evidence>
<dbReference type="Pfam" id="PF13781">
    <property type="entry name" value="DoxX_3"/>
    <property type="match status" value="1"/>
</dbReference>
<keyword evidence="1" id="KW-0472">Membrane</keyword>
<evidence type="ECO:0000313" key="2">
    <source>
        <dbReference type="EMBL" id="MDG5752997.1"/>
    </source>
</evidence>
<keyword evidence="3" id="KW-1185">Reference proteome</keyword>
<accession>A0ABT6H308</accession>
<sequence length="301" mass="34702">MLKGKAIYVGTEIATPMEKLWEYTQNPTLHTEWDIRFTEILYLPKEDDAPQRFLYRTKMGFGWEIAGEGEAVGDLYQNSGERVSSLKFWTDNPLSLIRVGRGYWKYTPCGGSIRFETQYDYEPRFGLLGRLLDGYVFRPLMGWATAWSFDALKIWLEKGLHPKQLLRHAVVYWIVCLLFSFVWVYQGVVPKLLSMHPKELYMMHALFGEIANTSLLRVIGICEVLFGLIWLVPFNKRRLFVLHAMMLGILTISAVVVDTTSIIHPFNPIVFNISLLATSLIGFLCAHNLPRAANCKRSRRE</sequence>
<feature type="transmembrane region" description="Helical" evidence="1">
    <location>
        <begin position="269"/>
        <end position="290"/>
    </location>
</feature>
<name>A0ABT6H308_9BACI</name>
<dbReference type="EMBL" id="JARULN010000001">
    <property type="protein sequence ID" value="MDG5752997.1"/>
    <property type="molecule type" value="Genomic_DNA"/>
</dbReference>
<evidence type="ECO:0000256" key="1">
    <source>
        <dbReference type="SAM" id="Phobius"/>
    </source>
</evidence>
<dbReference type="Proteomes" id="UP001218246">
    <property type="component" value="Unassembled WGS sequence"/>
</dbReference>
<keyword evidence="1" id="KW-0812">Transmembrane</keyword>
<dbReference type="SUPFAM" id="SSF55961">
    <property type="entry name" value="Bet v1-like"/>
    <property type="match status" value="1"/>
</dbReference>
<protein>
    <submittedName>
        <fullName evidence="2">DoxX-like family protein</fullName>
    </submittedName>
</protein>
<keyword evidence="1" id="KW-1133">Transmembrane helix</keyword>
<dbReference type="InterPro" id="IPR025695">
    <property type="entry name" value="DoxX-like"/>
</dbReference>
<gene>
    <name evidence="2" type="ORF">P6P90_03155</name>
</gene>
<reference evidence="2 3" key="1">
    <citation type="submission" date="2023-04" db="EMBL/GenBank/DDBJ databases">
        <title>Ectobacillus antri isolated from activated sludge.</title>
        <authorList>
            <person name="Yan P."/>
            <person name="Liu X."/>
        </authorList>
    </citation>
    <scope>NUCLEOTIDE SEQUENCE [LARGE SCALE GENOMIC DNA]</scope>
    <source>
        <strain evidence="2 3">C18H</strain>
    </source>
</reference>
<comment type="caution">
    <text evidence="2">The sequence shown here is derived from an EMBL/GenBank/DDBJ whole genome shotgun (WGS) entry which is preliminary data.</text>
</comment>
<feature type="transmembrane region" description="Helical" evidence="1">
    <location>
        <begin position="205"/>
        <end position="232"/>
    </location>
</feature>
<feature type="transmembrane region" description="Helical" evidence="1">
    <location>
        <begin position="165"/>
        <end position="185"/>
    </location>
</feature>
<proteinExistence type="predicted"/>
<organism evidence="2 3">
    <name type="scientific">Ectobacillus antri</name>
    <dbReference type="NCBI Taxonomy" id="2486280"/>
    <lineage>
        <taxon>Bacteria</taxon>
        <taxon>Bacillati</taxon>
        <taxon>Bacillota</taxon>
        <taxon>Bacilli</taxon>
        <taxon>Bacillales</taxon>
        <taxon>Bacillaceae</taxon>
        <taxon>Ectobacillus</taxon>
    </lineage>
</organism>